<keyword evidence="2" id="KW-1185">Reference proteome</keyword>
<evidence type="ECO:0000313" key="2">
    <source>
        <dbReference type="Proteomes" id="UP000738325"/>
    </source>
</evidence>
<organism evidence="1 2">
    <name type="scientific">Dissophora globulifera</name>
    <dbReference type="NCBI Taxonomy" id="979702"/>
    <lineage>
        <taxon>Eukaryota</taxon>
        <taxon>Fungi</taxon>
        <taxon>Fungi incertae sedis</taxon>
        <taxon>Mucoromycota</taxon>
        <taxon>Mortierellomycotina</taxon>
        <taxon>Mortierellomycetes</taxon>
        <taxon>Mortierellales</taxon>
        <taxon>Mortierellaceae</taxon>
        <taxon>Dissophora</taxon>
    </lineage>
</organism>
<comment type="caution">
    <text evidence="1">The sequence shown here is derived from an EMBL/GenBank/DDBJ whole genome shotgun (WGS) entry which is preliminary data.</text>
</comment>
<proteinExistence type="predicted"/>
<gene>
    <name evidence="1" type="ORF">BGZ99_003943</name>
</gene>
<accession>A0A9P6RNI4</accession>
<dbReference type="EMBL" id="JAAAIP010000245">
    <property type="protein sequence ID" value="KAG0321431.1"/>
    <property type="molecule type" value="Genomic_DNA"/>
</dbReference>
<dbReference type="Proteomes" id="UP000738325">
    <property type="component" value="Unassembled WGS sequence"/>
</dbReference>
<reference evidence="1" key="1">
    <citation type="journal article" date="2020" name="Fungal Divers.">
        <title>Resolving the Mortierellaceae phylogeny through synthesis of multi-gene phylogenetics and phylogenomics.</title>
        <authorList>
            <person name="Vandepol N."/>
            <person name="Liber J."/>
            <person name="Desiro A."/>
            <person name="Na H."/>
            <person name="Kennedy M."/>
            <person name="Barry K."/>
            <person name="Grigoriev I.V."/>
            <person name="Miller A.N."/>
            <person name="O'Donnell K."/>
            <person name="Stajich J.E."/>
            <person name="Bonito G."/>
        </authorList>
    </citation>
    <scope>NUCLEOTIDE SEQUENCE</scope>
    <source>
        <strain evidence="1">REB-010B</strain>
    </source>
</reference>
<feature type="non-terminal residue" evidence="1">
    <location>
        <position position="52"/>
    </location>
</feature>
<sequence length="52" mass="5774">MSTLGATPSPHLAAAGASLQQLRQDRDDQPCKIESQKLKDEQIQAFCREYAK</sequence>
<protein>
    <submittedName>
        <fullName evidence="1">Uncharacterized protein</fullName>
    </submittedName>
</protein>
<evidence type="ECO:0000313" key="1">
    <source>
        <dbReference type="EMBL" id="KAG0321431.1"/>
    </source>
</evidence>
<dbReference type="AlphaFoldDB" id="A0A9P6RNI4"/>
<name>A0A9P6RNI4_9FUNG</name>